<reference evidence="2 3" key="1">
    <citation type="submission" date="2018-02" db="EMBL/GenBank/DDBJ databases">
        <title>Genome sequence of the basidiomycete white-rot fungus Phlebia centrifuga.</title>
        <authorList>
            <person name="Granchi Z."/>
            <person name="Peng M."/>
            <person name="de Vries R.P."/>
            <person name="Hilden K."/>
            <person name="Makela M.R."/>
            <person name="Grigoriev I."/>
            <person name="Riley R."/>
        </authorList>
    </citation>
    <scope>NUCLEOTIDE SEQUENCE [LARGE SCALE GENOMIC DNA]</scope>
    <source>
        <strain evidence="2 3">FBCC195</strain>
    </source>
</reference>
<dbReference type="GO" id="GO:0031267">
    <property type="term" value="F:small GTPase binding"/>
    <property type="evidence" value="ECO:0007669"/>
    <property type="project" value="InterPro"/>
</dbReference>
<dbReference type="GO" id="GO:0016192">
    <property type="term" value="P:vesicle-mediated transport"/>
    <property type="evidence" value="ECO:0007669"/>
    <property type="project" value="InterPro"/>
</dbReference>
<accession>A0A2R6NMS3</accession>
<organism evidence="2 3">
    <name type="scientific">Hermanssonia centrifuga</name>
    <dbReference type="NCBI Taxonomy" id="98765"/>
    <lineage>
        <taxon>Eukaryota</taxon>
        <taxon>Fungi</taxon>
        <taxon>Dikarya</taxon>
        <taxon>Basidiomycota</taxon>
        <taxon>Agaricomycotina</taxon>
        <taxon>Agaricomycetes</taxon>
        <taxon>Polyporales</taxon>
        <taxon>Meruliaceae</taxon>
        <taxon>Hermanssonia</taxon>
    </lineage>
</organism>
<dbReference type="InterPro" id="IPR039765">
    <property type="entry name" value="Yip5/YIPF1/YIPF2"/>
</dbReference>
<name>A0A2R6NMS3_9APHY</name>
<feature type="transmembrane region" description="Helical" evidence="1">
    <location>
        <begin position="101"/>
        <end position="124"/>
    </location>
</feature>
<dbReference type="GO" id="GO:0005794">
    <property type="term" value="C:Golgi apparatus"/>
    <property type="evidence" value="ECO:0007669"/>
    <property type="project" value="InterPro"/>
</dbReference>
<keyword evidence="1" id="KW-0472">Membrane</keyword>
<sequence>MAYVSIESDDRMEEGPEGLQFQSFLGTDAREAGPGLGSNVSRGYIPDRPVKTGGFWTVEYYQPYFDVDTKTVLRRCYSTLIPKSPSYISDHLSPADLYGPFWTLTTLIFSLFVFSSLASSIAAYLSDPDASSPTDPIEYDFGLLSTAVGLVYAYGLGVPVLLWLGLRYLGVGEWSVIEAIALWGYGQFVWIPVSSPQAQPVGIPGKPTKCIVL</sequence>
<comment type="caution">
    <text evidence="2">The sequence shown here is derived from an EMBL/GenBank/DDBJ whole genome shotgun (WGS) entry which is preliminary data.</text>
</comment>
<evidence type="ECO:0000256" key="1">
    <source>
        <dbReference type="SAM" id="Phobius"/>
    </source>
</evidence>
<evidence type="ECO:0000313" key="3">
    <source>
        <dbReference type="Proteomes" id="UP000186601"/>
    </source>
</evidence>
<evidence type="ECO:0008006" key="4">
    <source>
        <dbReference type="Google" id="ProtNLM"/>
    </source>
</evidence>
<evidence type="ECO:0000313" key="2">
    <source>
        <dbReference type="EMBL" id="PSR73655.1"/>
    </source>
</evidence>
<keyword evidence="3" id="KW-1185">Reference proteome</keyword>
<dbReference type="OrthoDB" id="10256463at2759"/>
<dbReference type="PANTHER" id="PTHR12822">
    <property type="entry name" value="PROTEIN YIPF"/>
    <property type="match status" value="1"/>
</dbReference>
<protein>
    <recommendedName>
        <fullName evidence="4">Protein YIP</fullName>
    </recommendedName>
</protein>
<proteinExistence type="predicted"/>
<dbReference type="Proteomes" id="UP000186601">
    <property type="component" value="Unassembled WGS sequence"/>
</dbReference>
<feature type="transmembrane region" description="Helical" evidence="1">
    <location>
        <begin position="144"/>
        <end position="166"/>
    </location>
</feature>
<dbReference type="STRING" id="98765.A0A2R6NMS3"/>
<keyword evidence="1" id="KW-1133">Transmembrane helix</keyword>
<dbReference type="AlphaFoldDB" id="A0A2R6NMS3"/>
<keyword evidence="1" id="KW-0812">Transmembrane</keyword>
<gene>
    <name evidence="2" type="ORF">PHLCEN_2v10574</name>
</gene>
<dbReference type="EMBL" id="MLYV02001069">
    <property type="protein sequence ID" value="PSR73655.1"/>
    <property type="molecule type" value="Genomic_DNA"/>
</dbReference>
<dbReference type="PANTHER" id="PTHR12822:SF2">
    <property type="entry name" value="PROTEIN YIPF"/>
    <property type="match status" value="1"/>
</dbReference>